<dbReference type="AlphaFoldDB" id="A0AAW0PUE7"/>
<keyword evidence="2" id="KW-1185">Reference proteome</keyword>
<reference evidence="2" key="1">
    <citation type="submission" date="2024-04" db="EMBL/GenBank/DDBJ databases">
        <title>Salinicola lusitanus LLJ914,a marine bacterium isolated from the Okinawa Trough.</title>
        <authorList>
            <person name="Li J."/>
        </authorList>
    </citation>
    <scope>NUCLEOTIDE SEQUENCE [LARGE SCALE GENOMIC DNA]</scope>
</reference>
<dbReference type="Proteomes" id="UP001460270">
    <property type="component" value="Unassembled WGS sequence"/>
</dbReference>
<evidence type="ECO:0000313" key="1">
    <source>
        <dbReference type="EMBL" id="KAK7929634.1"/>
    </source>
</evidence>
<proteinExistence type="predicted"/>
<gene>
    <name evidence="1" type="ORF">WMY93_006029</name>
</gene>
<accession>A0AAW0PUE7</accession>
<sequence length="362" mass="40553">MRIAIAEALSVLFFKPMPLYNRQILAGRHLQVLSKFLDRIIMASPRIWPIRAISPHLIRPSVRAGIIAGRQYLMADRAYSRGAESVPHRSEFDRAATAFSAALVADLQCLTSVYAVTYSAQIDGRPPHPYLYPSASSITSVTDLQYRTVCAHIRTAVFSSVRCLSRLQKAPVHLIPRHTSARAHTQPHLSPVYKFLLRPHCAPASSTGRTPPRYSTRILACRSSRDPLNRIFSRSCILTELRQHPFRSFGALRYRTVSSPQERSLAEHHQVQPRCLHPHCPAACSALASLNRTSPANLKPDLSTVNKLLQADNDIQRASYMSAISCVGRAYEPNPRECITASMLNRAYHARCDISRRISSRI</sequence>
<name>A0AAW0PUE7_9GOBI</name>
<dbReference type="EMBL" id="JBBPFD010000004">
    <property type="protein sequence ID" value="KAK7929634.1"/>
    <property type="molecule type" value="Genomic_DNA"/>
</dbReference>
<organism evidence="1 2">
    <name type="scientific">Mugilogobius chulae</name>
    <name type="common">yellowstripe goby</name>
    <dbReference type="NCBI Taxonomy" id="88201"/>
    <lineage>
        <taxon>Eukaryota</taxon>
        <taxon>Metazoa</taxon>
        <taxon>Chordata</taxon>
        <taxon>Craniata</taxon>
        <taxon>Vertebrata</taxon>
        <taxon>Euteleostomi</taxon>
        <taxon>Actinopterygii</taxon>
        <taxon>Neopterygii</taxon>
        <taxon>Teleostei</taxon>
        <taxon>Neoteleostei</taxon>
        <taxon>Acanthomorphata</taxon>
        <taxon>Gobiaria</taxon>
        <taxon>Gobiiformes</taxon>
        <taxon>Gobioidei</taxon>
        <taxon>Gobiidae</taxon>
        <taxon>Gobionellinae</taxon>
        <taxon>Mugilogobius</taxon>
    </lineage>
</organism>
<protein>
    <submittedName>
        <fullName evidence="1">Uncharacterized protein</fullName>
    </submittedName>
</protein>
<evidence type="ECO:0000313" key="2">
    <source>
        <dbReference type="Proteomes" id="UP001460270"/>
    </source>
</evidence>
<comment type="caution">
    <text evidence="1">The sequence shown here is derived from an EMBL/GenBank/DDBJ whole genome shotgun (WGS) entry which is preliminary data.</text>
</comment>